<name>A0AA88Q754_9TELE</name>
<evidence type="ECO:0000256" key="17">
    <source>
        <dbReference type="ARBA" id="ARBA00039819"/>
    </source>
</evidence>
<feature type="domain" description="Glutaredoxin" evidence="18">
    <location>
        <begin position="92"/>
        <end position="154"/>
    </location>
</feature>
<dbReference type="EMBL" id="JAUYZG010000005">
    <property type="protein sequence ID" value="KAK2907053.1"/>
    <property type="molecule type" value="Genomic_DNA"/>
</dbReference>
<dbReference type="InterPro" id="IPR011899">
    <property type="entry name" value="Glutaredoxin_euk/vir"/>
</dbReference>
<keyword evidence="12" id="KW-1015">Disulfide bond</keyword>
<comment type="similarity">
    <text evidence="3">Belongs to the glutaredoxin family.</text>
</comment>
<dbReference type="InterPro" id="IPR011767">
    <property type="entry name" value="GLR_AS"/>
</dbReference>
<dbReference type="GO" id="GO:0015035">
    <property type="term" value="F:protein-disulfide reductase activity"/>
    <property type="evidence" value="ECO:0007669"/>
    <property type="project" value="TreeGrafter"/>
</dbReference>
<comment type="caution">
    <text evidence="19">The sequence shown here is derived from an EMBL/GenBank/DDBJ whole genome shotgun (WGS) entry which is preliminary data.</text>
</comment>
<evidence type="ECO:0000256" key="12">
    <source>
        <dbReference type="ARBA" id="ARBA00023157"/>
    </source>
</evidence>
<comment type="function">
    <text evidence="15">Glutathione-dependent oxidoreductase that facilitates the maintenance of mitochondrial redox homeostasis upon induction of apoptosis by oxidative stress. Involved in response to hydrogen peroxide and regulation of apoptosis caused by oxidative stress. Acts as a very efficient catalyst of monothiol reactions because of its high affinity for protein glutathione-mixed disulfides. Can receive electrons not only from glutathione (GSH), but also from thioredoxin reductase supporting both monothiol and dithiol reactions. Efficiently catalyzes both glutathionylation and deglutathionylation of mitochondrial complex I, which in turn regulates the superoxide production by the complex. Overexpression decreases the susceptibility to apoptosis and prevents loss of cardiolipin and cytochrome c release.</text>
</comment>
<comment type="subunit">
    <text evidence="16">Monomer; active form. Homodimer; inactive form. The homodimer is probably linked by 1 2Fe-2S cluster.</text>
</comment>
<evidence type="ECO:0000256" key="15">
    <source>
        <dbReference type="ARBA" id="ARBA00037470"/>
    </source>
</evidence>
<keyword evidence="10" id="KW-0411">Iron-sulfur</keyword>
<dbReference type="PANTHER" id="PTHR46679">
    <property type="match status" value="1"/>
</dbReference>
<keyword evidence="11" id="KW-0496">Mitochondrion</keyword>
<dbReference type="Gene3D" id="3.40.30.10">
    <property type="entry name" value="Glutaredoxin"/>
    <property type="match status" value="1"/>
</dbReference>
<keyword evidence="8" id="KW-0249">Electron transport</keyword>
<dbReference type="InterPro" id="IPR014025">
    <property type="entry name" value="Glutaredoxin_subgr"/>
</dbReference>
<reference evidence="19" key="1">
    <citation type="submission" date="2023-08" db="EMBL/GenBank/DDBJ databases">
        <title>Chromosome-level Genome Assembly of mud carp (Cirrhinus molitorella).</title>
        <authorList>
            <person name="Liu H."/>
        </authorList>
    </citation>
    <scope>NUCLEOTIDE SEQUENCE</scope>
    <source>
        <strain evidence="19">Prfri</strain>
        <tissue evidence="19">Muscle</tissue>
    </source>
</reference>
<evidence type="ECO:0000256" key="4">
    <source>
        <dbReference type="ARBA" id="ARBA00022448"/>
    </source>
</evidence>
<keyword evidence="5" id="KW-0001">2Fe-2S</keyword>
<evidence type="ECO:0000313" key="20">
    <source>
        <dbReference type="Proteomes" id="UP001187343"/>
    </source>
</evidence>
<dbReference type="SUPFAM" id="SSF52833">
    <property type="entry name" value="Thioredoxin-like"/>
    <property type="match status" value="1"/>
</dbReference>
<dbReference type="PRINTS" id="PR00160">
    <property type="entry name" value="GLUTAREDOXIN"/>
</dbReference>
<evidence type="ECO:0000256" key="1">
    <source>
        <dbReference type="ARBA" id="ARBA00002549"/>
    </source>
</evidence>
<sequence length="198" mass="22175">MCLGLCNEIKEKGLYVKTGNCQDGFLFIKWRLSFFYIPTMFTRSWFYRSKQAYKTLRPVIITRMGNFTSAAPGLSTSACTQFVQDVVSSNCVVIFSKTTCPYCKMAKNVFNEIGAAYKVVELDEHNDGRRLQETLAHMTGARTVPRVFINGQCIGGGTDTKQLHQQGKLLPLIEQCRPCCLSTSPEGSGNAQYQHNQS</sequence>
<dbReference type="CDD" id="cd03419">
    <property type="entry name" value="GRX_GRXh_1_2_like"/>
    <property type="match status" value="1"/>
</dbReference>
<protein>
    <recommendedName>
        <fullName evidence="17">Glutaredoxin-2, mitochondrial</fullName>
    </recommendedName>
</protein>
<evidence type="ECO:0000256" key="9">
    <source>
        <dbReference type="ARBA" id="ARBA00023004"/>
    </source>
</evidence>
<evidence type="ECO:0000259" key="18">
    <source>
        <dbReference type="Pfam" id="PF00462"/>
    </source>
</evidence>
<keyword evidence="20" id="KW-1185">Reference proteome</keyword>
<evidence type="ECO:0000256" key="7">
    <source>
        <dbReference type="ARBA" id="ARBA00022946"/>
    </source>
</evidence>
<evidence type="ECO:0000313" key="19">
    <source>
        <dbReference type="EMBL" id="KAK2907053.1"/>
    </source>
</evidence>
<dbReference type="GO" id="GO:0051537">
    <property type="term" value="F:2 iron, 2 sulfur cluster binding"/>
    <property type="evidence" value="ECO:0007669"/>
    <property type="project" value="UniProtKB-KW"/>
</dbReference>
<accession>A0AA88Q754</accession>
<dbReference type="InterPro" id="IPR036249">
    <property type="entry name" value="Thioredoxin-like_sf"/>
</dbReference>
<dbReference type="PROSITE" id="PS51354">
    <property type="entry name" value="GLUTAREDOXIN_2"/>
    <property type="match status" value="1"/>
</dbReference>
<evidence type="ECO:0000256" key="10">
    <source>
        <dbReference type="ARBA" id="ARBA00023014"/>
    </source>
</evidence>
<evidence type="ECO:0000256" key="3">
    <source>
        <dbReference type="ARBA" id="ARBA00007787"/>
    </source>
</evidence>
<evidence type="ECO:0000256" key="13">
    <source>
        <dbReference type="ARBA" id="ARBA00023206"/>
    </source>
</evidence>
<comment type="function">
    <text evidence="1">Has a glutathione-disulfide oxidoreductase activity in the presence of NADPH and glutathione reductase. Reduces low molecular weight disulfides and proteins.</text>
</comment>
<dbReference type="GO" id="GO:0005739">
    <property type="term" value="C:mitochondrion"/>
    <property type="evidence" value="ECO:0007669"/>
    <property type="project" value="UniProtKB-SubCell"/>
</dbReference>
<evidence type="ECO:0000256" key="16">
    <source>
        <dbReference type="ARBA" id="ARBA00038558"/>
    </source>
</evidence>
<evidence type="ECO:0000256" key="2">
    <source>
        <dbReference type="ARBA" id="ARBA00004173"/>
    </source>
</evidence>
<keyword evidence="6" id="KW-0479">Metal-binding</keyword>
<proteinExistence type="inferred from homology"/>
<dbReference type="InterPro" id="IPR002109">
    <property type="entry name" value="Glutaredoxin"/>
</dbReference>
<dbReference type="AlphaFoldDB" id="A0AA88Q754"/>
<evidence type="ECO:0000256" key="6">
    <source>
        <dbReference type="ARBA" id="ARBA00022723"/>
    </source>
</evidence>
<keyword evidence="14" id="KW-0676">Redox-active center</keyword>
<dbReference type="FunFam" id="3.40.30.10:FF:000093">
    <property type="entry name" value="Glutaredoxin 2"/>
    <property type="match status" value="1"/>
</dbReference>
<evidence type="ECO:0000256" key="11">
    <source>
        <dbReference type="ARBA" id="ARBA00023128"/>
    </source>
</evidence>
<evidence type="ECO:0000256" key="14">
    <source>
        <dbReference type="ARBA" id="ARBA00023284"/>
    </source>
</evidence>
<dbReference type="GO" id="GO:0046872">
    <property type="term" value="F:metal ion binding"/>
    <property type="evidence" value="ECO:0007669"/>
    <property type="project" value="UniProtKB-KW"/>
</dbReference>
<gene>
    <name evidence="19" type="ORF">Q8A67_006038</name>
</gene>
<dbReference type="PROSITE" id="PS00195">
    <property type="entry name" value="GLUTAREDOXIN_1"/>
    <property type="match status" value="1"/>
</dbReference>
<evidence type="ECO:0000256" key="8">
    <source>
        <dbReference type="ARBA" id="ARBA00022982"/>
    </source>
</evidence>
<keyword evidence="7" id="KW-0809">Transit peptide</keyword>
<organism evidence="19 20">
    <name type="scientific">Cirrhinus molitorella</name>
    <name type="common">mud carp</name>
    <dbReference type="NCBI Taxonomy" id="172907"/>
    <lineage>
        <taxon>Eukaryota</taxon>
        <taxon>Metazoa</taxon>
        <taxon>Chordata</taxon>
        <taxon>Craniata</taxon>
        <taxon>Vertebrata</taxon>
        <taxon>Euteleostomi</taxon>
        <taxon>Actinopterygii</taxon>
        <taxon>Neopterygii</taxon>
        <taxon>Teleostei</taxon>
        <taxon>Ostariophysi</taxon>
        <taxon>Cypriniformes</taxon>
        <taxon>Cyprinidae</taxon>
        <taxon>Labeoninae</taxon>
        <taxon>Labeonini</taxon>
        <taxon>Cirrhinus</taxon>
    </lineage>
</organism>
<keyword evidence="9" id="KW-0408">Iron</keyword>
<dbReference type="Pfam" id="PF00462">
    <property type="entry name" value="Glutaredoxin"/>
    <property type="match status" value="1"/>
</dbReference>
<keyword evidence="13" id="KW-0318">Glutathionylation</keyword>
<evidence type="ECO:0000256" key="5">
    <source>
        <dbReference type="ARBA" id="ARBA00022714"/>
    </source>
</evidence>
<comment type="subcellular location">
    <subcellularLocation>
        <location evidence="2">Mitochondrion</location>
    </subcellularLocation>
</comment>
<dbReference type="PANTHER" id="PTHR46679:SF1">
    <property type="entry name" value="GLUTAREDOXIN-2, MITOCHONDRIAL"/>
    <property type="match status" value="1"/>
</dbReference>
<keyword evidence="4" id="KW-0813">Transport</keyword>
<dbReference type="Proteomes" id="UP001187343">
    <property type="component" value="Unassembled WGS sequence"/>
</dbReference>
<dbReference type="NCBIfam" id="TIGR02180">
    <property type="entry name" value="GRX_euk"/>
    <property type="match status" value="1"/>
</dbReference>